<name>A0A1U7CNS8_9BACT</name>
<dbReference type="AlphaFoldDB" id="A0A1U7CNS8"/>
<dbReference type="KEGG" id="pbor:BSF38_02067"/>
<protein>
    <submittedName>
        <fullName evidence="1">Uncharacterized protein</fullName>
    </submittedName>
</protein>
<evidence type="ECO:0000313" key="2">
    <source>
        <dbReference type="Proteomes" id="UP000186309"/>
    </source>
</evidence>
<proteinExistence type="predicted"/>
<gene>
    <name evidence="1" type="ORF">BSF38_02067</name>
</gene>
<evidence type="ECO:0000313" key="1">
    <source>
        <dbReference type="EMBL" id="APW60592.1"/>
    </source>
</evidence>
<dbReference type="OrthoDB" id="255440at2"/>
<accession>A0A1U7CNS8</accession>
<reference evidence="2" key="1">
    <citation type="submission" date="2016-12" db="EMBL/GenBank/DDBJ databases">
        <title>Comparative genomics of four Isosphaeraceae planctomycetes: a common pool of plasmids and glycoside hydrolase genes.</title>
        <authorList>
            <person name="Ivanova A."/>
        </authorList>
    </citation>
    <scope>NUCLEOTIDE SEQUENCE [LARGE SCALE GENOMIC DNA]</scope>
    <source>
        <strain evidence="2">PX4</strain>
    </source>
</reference>
<dbReference type="STRING" id="1387353.BSF38_02067"/>
<organism evidence="1 2">
    <name type="scientific">Paludisphaera borealis</name>
    <dbReference type="NCBI Taxonomy" id="1387353"/>
    <lineage>
        <taxon>Bacteria</taxon>
        <taxon>Pseudomonadati</taxon>
        <taxon>Planctomycetota</taxon>
        <taxon>Planctomycetia</taxon>
        <taxon>Isosphaerales</taxon>
        <taxon>Isosphaeraceae</taxon>
        <taxon>Paludisphaera</taxon>
    </lineage>
</organism>
<dbReference type="Proteomes" id="UP000186309">
    <property type="component" value="Chromosome"/>
</dbReference>
<dbReference type="RefSeq" id="WP_076345343.1">
    <property type="nucleotide sequence ID" value="NZ_CP019082.1"/>
</dbReference>
<sequence>MKAHRLRAPSTDGALLATPPLDEAGSQVDANVRRLATWDHDFQGRRSSWLRDLVRREVADEARRFLLTNGVEPPETAASGPLVVTGHQPELFHPGVWVKNFAASAIAARQRGVGLNLIVDDDIPKSSSIRVPHAEGGRISAHRLEFDRWEGEAPYEDLPVHDEAVFASFGARVVERLGGLVGDPLIEDLWPRVAARREGGLPLGLRLALARRDVEASWGVSNLEIPISRLCQTEGFAWFACHLLAHLPRYQDVYNDALREYRAVYGIRSKNHPVSALQKQGEWLEAPFWVWRAARPRRRPLQVRQGRTKMDLRIAGEDEPFLQLPLSADREACCAVERFRELSESQIRLRTRALTTTMFSRCLLGDLFIHGIGGAKYDELGDAITSRFLGFEPPGFLTLSMTAWLGLAEHSTSPAALAAIDRSIRSLIYNPDRHLSEPWNEDQRRLIQSKRAVIEREAVAHPQRIARFREIREINEALQPSVAGRLASLRDDRRRVVQDLEANRVAHSREFSFVLYPRERMRALMGGVEQAIREGSSDAVKLALGA</sequence>
<keyword evidence="2" id="KW-1185">Reference proteome</keyword>
<dbReference type="EMBL" id="CP019082">
    <property type="protein sequence ID" value="APW60592.1"/>
    <property type="molecule type" value="Genomic_DNA"/>
</dbReference>